<evidence type="ECO:0000256" key="11">
    <source>
        <dbReference type="ARBA" id="ARBA00023004"/>
    </source>
</evidence>
<dbReference type="Proteomes" id="UP001642540">
    <property type="component" value="Unassembled WGS sequence"/>
</dbReference>
<keyword evidence="13" id="KW-0732">Signal</keyword>
<evidence type="ECO:0000259" key="14">
    <source>
        <dbReference type="PROSITE" id="PS51471"/>
    </source>
</evidence>
<gene>
    <name evidence="15" type="ORF">ODALV1_LOCUS13345</name>
</gene>
<keyword evidence="11" id="KW-0408">Iron</keyword>
<dbReference type="InterPro" id="IPR044862">
    <property type="entry name" value="Pro_4_hyd_alph_FE2OG_OXY"/>
</dbReference>
<keyword evidence="10" id="KW-0560">Oxidoreductase</keyword>
<evidence type="ECO:0000256" key="10">
    <source>
        <dbReference type="ARBA" id="ARBA00023002"/>
    </source>
</evidence>
<dbReference type="Gene3D" id="2.60.120.620">
    <property type="entry name" value="q2cbj1_9rhob like domain"/>
    <property type="match status" value="1"/>
</dbReference>
<reference evidence="15 16" key="1">
    <citation type="submission" date="2024-08" db="EMBL/GenBank/DDBJ databases">
        <authorList>
            <person name="Cucini C."/>
            <person name="Frati F."/>
        </authorList>
    </citation>
    <scope>NUCLEOTIDE SEQUENCE [LARGE SCALE GENOMIC DNA]</scope>
</reference>
<comment type="function">
    <text evidence="2">Catalyzes the post-translational formation of 4-hydroxyproline in -Xaa-Pro-Gly- sequences in collagens and other proteins.</text>
</comment>
<name>A0ABP1QN56_9HEXA</name>
<dbReference type="InterPro" id="IPR011990">
    <property type="entry name" value="TPR-like_helical_dom_sf"/>
</dbReference>
<comment type="similarity">
    <text evidence="4">Belongs to the P4HA family.</text>
</comment>
<feature type="chain" id="PRO_5046099910" description="procollagen-proline 4-dioxygenase" evidence="13">
    <location>
        <begin position="29"/>
        <end position="688"/>
    </location>
</feature>
<evidence type="ECO:0000256" key="13">
    <source>
        <dbReference type="SAM" id="SignalP"/>
    </source>
</evidence>
<evidence type="ECO:0000313" key="16">
    <source>
        <dbReference type="Proteomes" id="UP001642540"/>
    </source>
</evidence>
<dbReference type="SMART" id="SM00702">
    <property type="entry name" value="P4Hc"/>
    <property type="match status" value="1"/>
</dbReference>
<dbReference type="Pfam" id="PF13640">
    <property type="entry name" value="2OG-FeII_Oxy_3"/>
    <property type="match status" value="1"/>
</dbReference>
<comment type="caution">
    <text evidence="15">The sequence shown here is derived from an EMBL/GenBank/DDBJ whole genome shotgun (WGS) entry which is preliminary data.</text>
</comment>
<protein>
    <recommendedName>
        <fullName evidence="5">procollagen-proline 4-dioxygenase</fullName>
        <ecNumber evidence="5">1.14.11.2</ecNumber>
    </recommendedName>
</protein>
<evidence type="ECO:0000313" key="15">
    <source>
        <dbReference type="EMBL" id="CAL8109416.1"/>
    </source>
</evidence>
<dbReference type="PROSITE" id="PS51471">
    <property type="entry name" value="FE2OG_OXY"/>
    <property type="match status" value="1"/>
</dbReference>
<keyword evidence="8" id="KW-0847">Vitamin C</keyword>
<dbReference type="InterPro" id="IPR006620">
    <property type="entry name" value="Pro_4_hyd_alph"/>
</dbReference>
<feature type="signal peptide" evidence="13">
    <location>
        <begin position="1"/>
        <end position="28"/>
    </location>
</feature>
<keyword evidence="12" id="KW-0325">Glycoprotein</keyword>
<dbReference type="InterPro" id="IPR013547">
    <property type="entry name" value="P4H_N"/>
</dbReference>
<keyword evidence="9" id="KW-0223">Dioxygenase</keyword>
<dbReference type="Pfam" id="PF08336">
    <property type="entry name" value="P4Ha_N"/>
    <property type="match status" value="1"/>
</dbReference>
<evidence type="ECO:0000256" key="3">
    <source>
        <dbReference type="ARBA" id="ARBA00004319"/>
    </source>
</evidence>
<dbReference type="Gene3D" id="1.25.40.10">
    <property type="entry name" value="Tetratricopeptide repeat domain"/>
    <property type="match status" value="1"/>
</dbReference>
<comment type="cofactor">
    <cofactor evidence="1">
        <name>L-ascorbate</name>
        <dbReference type="ChEBI" id="CHEBI:38290"/>
    </cofactor>
</comment>
<evidence type="ECO:0000256" key="12">
    <source>
        <dbReference type="ARBA" id="ARBA00023180"/>
    </source>
</evidence>
<evidence type="ECO:0000256" key="1">
    <source>
        <dbReference type="ARBA" id="ARBA00001961"/>
    </source>
</evidence>
<keyword evidence="6" id="KW-0479">Metal-binding</keyword>
<evidence type="ECO:0000256" key="7">
    <source>
        <dbReference type="ARBA" id="ARBA00022824"/>
    </source>
</evidence>
<evidence type="ECO:0000256" key="6">
    <source>
        <dbReference type="ARBA" id="ARBA00022723"/>
    </source>
</evidence>
<keyword evidence="7" id="KW-0256">Endoplasmic reticulum</keyword>
<evidence type="ECO:0000256" key="2">
    <source>
        <dbReference type="ARBA" id="ARBA00002035"/>
    </source>
</evidence>
<dbReference type="InterPro" id="IPR005123">
    <property type="entry name" value="Oxoglu/Fe-dep_dioxygenase_dom"/>
</dbReference>
<proteinExistence type="inferred from homology"/>
<dbReference type="EC" id="1.14.11.2" evidence="5"/>
<dbReference type="EMBL" id="CAXLJM020000041">
    <property type="protein sequence ID" value="CAL8109416.1"/>
    <property type="molecule type" value="Genomic_DNA"/>
</dbReference>
<accession>A0ABP1QN56</accession>
<evidence type="ECO:0000256" key="8">
    <source>
        <dbReference type="ARBA" id="ARBA00022896"/>
    </source>
</evidence>
<dbReference type="PANTHER" id="PTHR10869:SF246">
    <property type="entry name" value="TRANSMEMBRANE PROLYL 4-HYDROXYLASE"/>
    <property type="match status" value="1"/>
</dbReference>
<evidence type="ECO:0000256" key="9">
    <source>
        <dbReference type="ARBA" id="ARBA00022964"/>
    </source>
</evidence>
<evidence type="ECO:0000256" key="4">
    <source>
        <dbReference type="ARBA" id="ARBA00006511"/>
    </source>
</evidence>
<feature type="domain" description="Fe2OG dioxygenase" evidence="14">
    <location>
        <begin position="565"/>
        <end position="673"/>
    </location>
</feature>
<dbReference type="InterPro" id="IPR045054">
    <property type="entry name" value="P4HA-like"/>
</dbReference>
<keyword evidence="16" id="KW-1185">Reference proteome</keyword>
<sequence length="688" mass="79367">MSFPGRLSVIVPLYYLFLTFVAPESVISEQCSSGQLEKASLQKLSDELNKTEGLGSVGGHVGTSSCGSKTKTYLENESEEDNIRIETGLEFIRENDFLKFDEDLYFGSDEYSTFRREQLSLVELVRSFIREVKGVRALPLGSSSDKPNGANDEYNKMSWCFYPYQLKNLVGVEISIYQILKDFYYKVLKKELPGGHLPVLESYLRDIEQSSLRAITNVEYANDMRNDSLEDPYLYVASHPLLMYRMIRRFVEDLQHILLDLEEYEDLIEALYYNANPQSLVFPTNQDLKDALDSILRTQEGTSLNTLEFARGKMDKLQTDIHVSALHALEIGAYYITEKNYAFAVEWLYYALDTISVSKSFVVEKYPIIEKFFRKTFNHAIELHNENWETVSTNYWNLNVFHTKITPPYNPRSYVRMKELMKEEAARSRNNLEWNWAISVNFMHVCAGKNLQTEKEKSGLSCWLQRKHNPYWVINPLKMELLNRDPPVYQIYDFIGDKLIAKIKNAAVSGLERSTVVDRNDASRSIVEQTRTSSQTWIYDNKGSGKFLLPLSYRMQLMSQLTLVPPESCDAYQVANYGPSHHYAPHIDSFEDPRRCISKGNRILTIMGYLSHVKAGGRTGFPILGVAAEPVKGSIVMWYNLKKNGNDRDMRTWHGGCPVVFGVKWITNKWVYYKENFRDFPCGLNPEE</sequence>
<comment type="subcellular location">
    <subcellularLocation>
        <location evidence="3">Endoplasmic reticulum lumen</location>
    </subcellularLocation>
</comment>
<dbReference type="PANTHER" id="PTHR10869">
    <property type="entry name" value="PROLYL 4-HYDROXYLASE ALPHA SUBUNIT"/>
    <property type="match status" value="1"/>
</dbReference>
<evidence type="ECO:0000256" key="5">
    <source>
        <dbReference type="ARBA" id="ARBA00012269"/>
    </source>
</evidence>
<organism evidence="15 16">
    <name type="scientific">Orchesella dallaii</name>
    <dbReference type="NCBI Taxonomy" id="48710"/>
    <lineage>
        <taxon>Eukaryota</taxon>
        <taxon>Metazoa</taxon>
        <taxon>Ecdysozoa</taxon>
        <taxon>Arthropoda</taxon>
        <taxon>Hexapoda</taxon>
        <taxon>Collembola</taxon>
        <taxon>Entomobryomorpha</taxon>
        <taxon>Entomobryoidea</taxon>
        <taxon>Orchesellidae</taxon>
        <taxon>Orchesellinae</taxon>
        <taxon>Orchesella</taxon>
    </lineage>
</organism>